<dbReference type="Proteomes" id="UP000580568">
    <property type="component" value="Unassembled WGS sequence"/>
</dbReference>
<feature type="transmembrane region" description="Helical" evidence="2">
    <location>
        <begin position="198"/>
        <end position="222"/>
    </location>
</feature>
<evidence type="ECO:0000313" key="4">
    <source>
        <dbReference type="Proteomes" id="UP000580568"/>
    </source>
</evidence>
<protein>
    <submittedName>
        <fullName evidence="3">Uncharacterized protein</fullName>
    </submittedName>
</protein>
<keyword evidence="4" id="KW-1185">Reference proteome</keyword>
<keyword evidence="2" id="KW-1133">Transmembrane helix</keyword>
<reference evidence="3 4" key="1">
    <citation type="submission" date="2020-07" db="EMBL/GenBank/DDBJ databases">
        <title>A new beta-1,3-glucan-decomposing anaerobic bacterium isolated from anoxic soil subjected to biological soil disinfestation.</title>
        <authorList>
            <person name="Ueki A."/>
            <person name="Tonouchi A."/>
        </authorList>
    </citation>
    <scope>NUCLEOTIDE SEQUENCE [LARGE SCALE GENOMIC DNA]</scope>
    <source>
        <strain evidence="3 4">TW1</strain>
    </source>
</reference>
<dbReference type="RefSeq" id="WP_183275804.1">
    <property type="nucleotide sequence ID" value="NZ_BLZR01000001.1"/>
</dbReference>
<evidence type="ECO:0000256" key="1">
    <source>
        <dbReference type="SAM" id="MobiDB-lite"/>
    </source>
</evidence>
<feature type="transmembrane region" description="Helical" evidence="2">
    <location>
        <begin position="171"/>
        <end position="192"/>
    </location>
</feature>
<dbReference type="EMBL" id="BLZR01000001">
    <property type="protein sequence ID" value="GFP74238.1"/>
    <property type="molecule type" value="Genomic_DNA"/>
</dbReference>
<organism evidence="3 4">
    <name type="scientific">Clostridium fungisolvens</name>
    <dbReference type="NCBI Taxonomy" id="1604897"/>
    <lineage>
        <taxon>Bacteria</taxon>
        <taxon>Bacillati</taxon>
        <taxon>Bacillota</taxon>
        <taxon>Clostridia</taxon>
        <taxon>Eubacteriales</taxon>
        <taxon>Clostridiaceae</taxon>
        <taxon>Clostridium</taxon>
    </lineage>
</organism>
<feature type="region of interest" description="Disordered" evidence="1">
    <location>
        <begin position="232"/>
        <end position="252"/>
    </location>
</feature>
<accession>A0A6V8SGG8</accession>
<evidence type="ECO:0000313" key="3">
    <source>
        <dbReference type="EMBL" id="GFP74238.1"/>
    </source>
</evidence>
<keyword evidence="2" id="KW-0812">Transmembrane</keyword>
<dbReference type="AlphaFoldDB" id="A0A6V8SGG8"/>
<comment type="caution">
    <text evidence="3">The sequence shown here is derived from an EMBL/GenBank/DDBJ whole genome shotgun (WGS) entry which is preliminary data.</text>
</comment>
<name>A0A6V8SGG8_9CLOT</name>
<keyword evidence="2" id="KW-0472">Membrane</keyword>
<proteinExistence type="predicted"/>
<sequence>MSVVSISYNSLSNASSEAKHVAKRLDDYADAINKSVYKKLNNYNGPRSSNISTASNHISSKISELRSQSEQYEKYATSLTNLEKECRSTDKSVRSKVSTLTATFKQNHGISNSKIQNTFNYFLTSIGNSTAFGRWLGDGDDLSDAEDDYFKQKIEDWYNYEGGEDLIKGTIVAILEIAIAVVTVVAAITTLLAGGALFAMIVAVASLIGGIIAGVNGITNLVNEGRAYNATRNGDPATGKRRSSEDTLTDTIRTESDSKSLHGLAAGIDVLDAVCTIVSVVGSAGELLKKGYKWTKGLTTDVKNIKIGEVLKIDNFKAFGLKLKNTFTNGWTEMKCAIKMKDSVYFDWAKENFISDLKKNFNNSFRNFDSKLDSLKTTKNILGVIKDTTKDGLFAGFGSVARPCITVAGLPITAGSRYDAIVFDDFYDIYDKIDSKVVKNPAFSKDSPVKADVMEKLSRGSHIKISIPDTHIPEINQDFSKIRVA</sequence>
<gene>
    <name evidence="3" type="ORF">bsdtw1_00283</name>
</gene>
<evidence type="ECO:0000256" key="2">
    <source>
        <dbReference type="SAM" id="Phobius"/>
    </source>
</evidence>